<comment type="caution">
    <text evidence="5">The sequence shown here is derived from an EMBL/GenBank/DDBJ whole genome shotgun (WGS) entry which is preliminary data.</text>
</comment>
<dbReference type="Proteomes" id="UP000253472">
    <property type="component" value="Unassembled WGS sequence"/>
</dbReference>
<dbReference type="STRING" id="5486.A0A367XYV7"/>
<comment type="similarity">
    <text evidence="1">Belongs to the peptidase A1 family.</text>
</comment>
<dbReference type="Gene3D" id="2.40.70.10">
    <property type="entry name" value="Acid Proteases"/>
    <property type="match status" value="2"/>
</dbReference>
<dbReference type="GO" id="GO:0006508">
    <property type="term" value="P:proteolysis"/>
    <property type="evidence" value="ECO:0007669"/>
    <property type="project" value="InterPro"/>
</dbReference>
<protein>
    <submittedName>
        <fullName evidence="5">Candidapepsin</fullName>
    </submittedName>
</protein>
<feature type="signal peptide" evidence="3">
    <location>
        <begin position="1"/>
        <end position="18"/>
    </location>
</feature>
<dbReference type="AlphaFoldDB" id="A0A367XYV7"/>
<evidence type="ECO:0000256" key="1">
    <source>
        <dbReference type="ARBA" id="ARBA00007447"/>
    </source>
</evidence>
<dbReference type="InterPro" id="IPR001461">
    <property type="entry name" value="Aspartic_peptidase_A1"/>
</dbReference>
<organism evidence="5 6">
    <name type="scientific">Candida viswanathii</name>
    <dbReference type="NCBI Taxonomy" id="5486"/>
    <lineage>
        <taxon>Eukaryota</taxon>
        <taxon>Fungi</taxon>
        <taxon>Dikarya</taxon>
        <taxon>Ascomycota</taxon>
        <taxon>Saccharomycotina</taxon>
        <taxon>Pichiomycetes</taxon>
        <taxon>Debaryomycetaceae</taxon>
        <taxon>Candida/Lodderomyces clade</taxon>
        <taxon>Candida</taxon>
    </lineage>
</organism>
<reference evidence="5 6" key="1">
    <citation type="submission" date="2018-06" db="EMBL/GenBank/DDBJ databases">
        <title>Whole genome sequencing of Candida tropicalis (genome annotated by CSBL at Korea University).</title>
        <authorList>
            <person name="Ahn J."/>
        </authorList>
    </citation>
    <scope>NUCLEOTIDE SEQUENCE [LARGE SCALE GENOMIC DNA]</scope>
    <source>
        <strain evidence="5 6">ATCC 20962</strain>
    </source>
</reference>
<keyword evidence="3" id="KW-0732">Signal</keyword>
<dbReference type="InterPro" id="IPR033121">
    <property type="entry name" value="PEPTIDASE_A1"/>
</dbReference>
<dbReference type="OrthoDB" id="5839471at2759"/>
<dbReference type="PROSITE" id="PS51767">
    <property type="entry name" value="PEPTIDASE_A1"/>
    <property type="match status" value="1"/>
</dbReference>
<sequence length="368" mass="40823">MLVRYLLLSLFTAAFASAAAVDKTKHKVIKLDFGHSGTIGKRDGNTAVETLPFSAYPYAELEVGSNREKVKLIVDTGSWLTTIFDTSINCVNNKCDRNYLYNSSSSTSAVRRHRYLTEKFGEGYYYRGENIFEDVYFDGLKVSNYSIMDVTESEGFQYGILGLSHPPSDDLQENIAWAAKYSGAIDKAAYSLNLYNRDDSPGSLVIGGYDAAKLDSEIHWSSIKGANVQANLNYVEFDGVKIPVNKNYTLDTGGINGFLPRDAFNKFIGSLPKDDYNNPVQTLTIDCAVAAKHNFTYNLNGVDYTFPLTAMLEPNALGHRCDITLRPGDAAQLGPKIFRWLFLAVDLEKDMLGLATIKNTTESDIRAF</sequence>
<dbReference type="CDD" id="cd05471">
    <property type="entry name" value="pepsin_like"/>
    <property type="match status" value="1"/>
</dbReference>
<dbReference type="Pfam" id="PF00026">
    <property type="entry name" value="Asp"/>
    <property type="match status" value="1"/>
</dbReference>
<dbReference type="InterPro" id="IPR034164">
    <property type="entry name" value="Pepsin-like_dom"/>
</dbReference>
<evidence type="ECO:0000256" key="2">
    <source>
        <dbReference type="ARBA" id="ARBA00023157"/>
    </source>
</evidence>
<name>A0A367XYV7_9ASCO</name>
<feature type="domain" description="Peptidase A1" evidence="4">
    <location>
        <begin position="57"/>
        <end position="355"/>
    </location>
</feature>
<evidence type="ECO:0000313" key="6">
    <source>
        <dbReference type="Proteomes" id="UP000253472"/>
    </source>
</evidence>
<dbReference type="SUPFAM" id="SSF50630">
    <property type="entry name" value="Acid proteases"/>
    <property type="match status" value="1"/>
</dbReference>
<gene>
    <name evidence="5" type="primary">SAPT1_4</name>
    <name evidence="5" type="ORF">Cantr_07182</name>
</gene>
<accession>A0A367XYV7</accession>
<evidence type="ECO:0000259" key="4">
    <source>
        <dbReference type="PROSITE" id="PS51767"/>
    </source>
</evidence>
<keyword evidence="2" id="KW-1015">Disulfide bond</keyword>
<evidence type="ECO:0000313" key="5">
    <source>
        <dbReference type="EMBL" id="RCK58788.1"/>
    </source>
</evidence>
<dbReference type="PANTHER" id="PTHR47966:SF75">
    <property type="entry name" value="ENDOPEPTIDASE (CTSD), PUTATIVE (AFU_ORTHOLOGUE AFUA_4G07040)-RELATED"/>
    <property type="match status" value="1"/>
</dbReference>
<keyword evidence="6" id="KW-1185">Reference proteome</keyword>
<dbReference type="PANTHER" id="PTHR47966">
    <property type="entry name" value="BETA-SITE APP-CLEAVING ENZYME, ISOFORM A-RELATED"/>
    <property type="match status" value="1"/>
</dbReference>
<proteinExistence type="inferred from homology"/>
<dbReference type="EMBL" id="QLNQ01000027">
    <property type="protein sequence ID" value="RCK58788.1"/>
    <property type="molecule type" value="Genomic_DNA"/>
</dbReference>
<dbReference type="GO" id="GO:0004190">
    <property type="term" value="F:aspartic-type endopeptidase activity"/>
    <property type="evidence" value="ECO:0007669"/>
    <property type="project" value="InterPro"/>
</dbReference>
<feature type="chain" id="PRO_5016934371" evidence="3">
    <location>
        <begin position="19"/>
        <end position="368"/>
    </location>
</feature>
<evidence type="ECO:0000256" key="3">
    <source>
        <dbReference type="SAM" id="SignalP"/>
    </source>
</evidence>
<dbReference type="InterPro" id="IPR021109">
    <property type="entry name" value="Peptidase_aspartic_dom_sf"/>
</dbReference>